<evidence type="ECO:0000313" key="1">
    <source>
        <dbReference type="EMBL" id="KAA0186075.1"/>
    </source>
</evidence>
<name>A0A8E0VG43_9TREM</name>
<proteinExistence type="predicted"/>
<dbReference type="EMBL" id="LUCM01009976">
    <property type="protein sequence ID" value="KAA0186075.1"/>
    <property type="molecule type" value="Genomic_DNA"/>
</dbReference>
<protein>
    <submittedName>
        <fullName evidence="1">Uncharacterized protein</fullName>
    </submittedName>
</protein>
<reference evidence="1" key="1">
    <citation type="submission" date="2019-05" db="EMBL/GenBank/DDBJ databases">
        <title>Annotation for the trematode Fasciolopsis buski.</title>
        <authorList>
            <person name="Choi Y.-J."/>
        </authorList>
    </citation>
    <scope>NUCLEOTIDE SEQUENCE</scope>
    <source>
        <strain evidence="1">HT</strain>
        <tissue evidence="1">Whole worm</tissue>
    </source>
</reference>
<dbReference type="Proteomes" id="UP000728185">
    <property type="component" value="Unassembled WGS sequence"/>
</dbReference>
<comment type="caution">
    <text evidence="1">The sequence shown here is derived from an EMBL/GenBank/DDBJ whole genome shotgun (WGS) entry which is preliminary data.</text>
</comment>
<accession>A0A8E0VG43</accession>
<dbReference type="AlphaFoldDB" id="A0A8E0VG43"/>
<sequence>MLNPTHPRAALCPPGCRTLDVHFDPVRGRYIGFHGLLDRCLHPKRRVSRIALTVLRRPDGSEVQLQSHELARLPMIGARPRLSDVRANLTDRQKHHSFPVHKSAFTRTS</sequence>
<keyword evidence="2" id="KW-1185">Reference proteome</keyword>
<evidence type="ECO:0000313" key="2">
    <source>
        <dbReference type="Proteomes" id="UP000728185"/>
    </source>
</evidence>
<organism evidence="1 2">
    <name type="scientific">Fasciolopsis buskii</name>
    <dbReference type="NCBI Taxonomy" id="27845"/>
    <lineage>
        <taxon>Eukaryota</taxon>
        <taxon>Metazoa</taxon>
        <taxon>Spiralia</taxon>
        <taxon>Lophotrochozoa</taxon>
        <taxon>Platyhelminthes</taxon>
        <taxon>Trematoda</taxon>
        <taxon>Digenea</taxon>
        <taxon>Plagiorchiida</taxon>
        <taxon>Echinostomata</taxon>
        <taxon>Echinostomatoidea</taxon>
        <taxon>Fasciolidae</taxon>
        <taxon>Fasciolopsis</taxon>
    </lineage>
</organism>
<dbReference type="OrthoDB" id="6227134at2759"/>
<gene>
    <name evidence="1" type="ORF">FBUS_09965</name>
</gene>